<dbReference type="SUPFAM" id="SSF50630">
    <property type="entry name" value="Acid proteases"/>
    <property type="match status" value="1"/>
</dbReference>
<dbReference type="InterPro" id="IPR021109">
    <property type="entry name" value="Peptidase_aspartic_dom_sf"/>
</dbReference>
<name>A0A8J6TTW8_9FLAO</name>
<keyword evidence="3" id="KW-1185">Reference proteome</keyword>
<dbReference type="SUPFAM" id="SSF50156">
    <property type="entry name" value="PDZ domain-like"/>
    <property type="match status" value="1"/>
</dbReference>
<evidence type="ECO:0000259" key="1">
    <source>
        <dbReference type="PROSITE" id="PS50106"/>
    </source>
</evidence>
<dbReference type="Proteomes" id="UP000652681">
    <property type="component" value="Unassembled WGS sequence"/>
</dbReference>
<dbReference type="GO" id="GO:0008233">
    <property type="term" value="F:peptidase activity"/>
    <property type="evidence" value="ECO:0007669"/>
    <property type="project" value="UniProtKB-KW"/>
</dbReference>
<comment type="caution">
    <text evidence="2">The sequence shown here is derived from an EMBL/GenBank/DDBJ whole genome shotgun (WGS) entry which is preliminary data.</text>
</comment>
<keyword evidence="2" id="KW-0378">Hydrolase</keyword>
<dbReference type="Pfam" id="PF00595">
    <property type="entry name" value="PDZ"/>
    <property type="match status" value="1"/>
</dbReference>
<dbReference type="InterPro" id="IPR036034">
    <property type="entry name" value="PDZ_sf"/>
</dbReference>
<dbReference type="Gene3D" id="2.30.42.10">
    <property type="match status" value="1"/>
</dbReference>
<organism evidence="2 3">
    <name type="scientific">Taishania pollutisoli</name>
    <dbReference type="NCBI Taxonomy" id="2766479"/>
    <lineage>
        <taxon>Bacteria</taxon>
        <taxon>Pseudomonadati</taxon>
        <taxon>Bacteroidota</taxon>
        <taxon>Flavobacteriia</taxon>
        <taxon>Flavobacteriales</taxon>
        <taxon>Crocinitomicaceae</taxon>
        <taxon>Taishania</taxon>
    </lineage>
</organism>
<proteinExistence type="predicted"/>
<dbReference type="Gene3D" id="2.40.70.10">
    <property type="entry name" value="Acid Proteases"/>
    <property type="match status" value="2"/>
</dbReference>
<evidence type="ECO:0000313" key="3">
    <source>
        <dbReference type="Proteomes" id="UP000652681"/>
    </source>
</evidence>
<gene>
    <name evidence="2" type="ORF">H9Y05_13610</name>
</gene>
<dbReference type="AlphaFoldDB" id="A0A8J6TTW8"/>
<dbReference type="Pfam" id="PF13650">
    <property type="entry name" value="Asp_protease_2"/>
    <property type="match status" value="1"/>
</dbReference>
<dbReference type="GO" id="GO:0006508">
    <property type="term" value="P:proteolysis"/>
    <property type="evidence" value="ECO:0007669"/>
    <property type="project" value="UniProtKB-KW"/>
</dbReference>
<dbReference type="PROSITE" id="PS51257">
    <property type="entry name" value="PROKAR_LIPOPROTEIN"/>
    <property type="match status" value="1"/>
</dbReference>
<dbReference type="InterPro" id="IPR001478">
    <property type="entry name" value="PDZ"/>
</dbReference>
<dbReference type="InterPro" id="IPR034122">
    <property type="entry name" value="Retropepsin-like_bacterial"/>
</dbReference>
<dbReference type="SMART" id="SM00228">
    <property type="entry name" value="PDZ"/>
    <property type="match status" value="1"/>
</dbReference>
<dbReference type="PROSITE" id="PS50106">
    <property type="entry name" value="PDZ"/>
    <property type="match status" value="1"/>
</dbReference>
<evidence type="ECO:0000313" key="2">
    <source>
        <dbReference type="EMBL" id="MBC9813509.1"/>
    </source>
</evidence>
<dbReference type="CDD" id="cd05483">
    <property type="entry name" value="retropepsin_like_bacteria"/>
    <property type="match status" value="1"/>
</dbReference>
<dbReference type="EMBL" id="JACVEL010000011">
    <property type="protein sequence ID" value="MBC9813509.1"/>
    <property type="molecule type" value="Genomic_DNA"/>
</dbReference>
<keyword evidence="2" id="KW-0645">Protease</keyword>
<protein>
    <submittedName>
        <fullName evidence="2">Aspartyl protease family protein</fullName>
    </submittedName>
</protein>
<accession>A0A8J6TTW8</accession>
<feature type="domain" description="PDZ" evidence="1">
    <location>
        <begin position="295"/>
        <end position="366"/>
    </location>
</feature>
<sequence>MKRFLIFSLLLLTSCQQQLIGLFQKGEYMRHNEVIEVPFTVENGLMIIPVDIEGEMYRFLFDTGAPNVVSTELSERLKLKKSRSIKTVDSQGNESLLDYVRVQKINISGAAFVNTTAAVADLKQAEAIACLNIDGLIGANLMRKAFWQIDSQKNVIRIASDFDQLTRPVNGYVVPFTTEVTGTPLIHLRMGHVDVKKLKMDTGSVGFLSTDSESYNGLKSENQILAERSSYGASSVGLFGTSENDTIRQVLVKELSMGNLSVTGQVIDMKRSKSSLLGMSFLRNYLVTIDWKNNLVYLYPQGEFQNAYAESFGISLFKEGDKMVVSLIADGSSAQQQGIKVGDVVLRVNDVDVAHTTLEEYCKIIKLVRVKEVETLQIVLDRNGGKDEYFLTKMPPLSGSK</sequence>
<dbReference type="RefSeq" id="WP_216714601.1">
    <property type="nucleotide sequence ID" value="NZ_JACVEL010000011.1"/>
</dbReference>
<reference evidence="2" key="1">
    <citation type="submission" date="2020-09" db="EMBL/GenBank/DDBJ databases">
        <title>Taishania pollutisoli gen. nov., sp. nov., Isolated from Tetrabromobisphenol A-Contaminated Soil.</title>
        <authorList>
            <person name="Chen Q."/>
        </authorList>
    </citation>
    <scope>NUCLEOTIDE SEQUENCE</scope>
    <source>
        <strain evidence="2">CZZ-1</strain>
    </source>
</reference>